<keyword evidence="6" id="KW-0819">tRNA processing</keyword>
<dbReference type="SUPFAM" id="SSF53335">
    <property type="entry name" value="S-adenosyl-L-methionine-dependent methyltransferases"/>
    <property type="match status" value="1"/>
</dbReference>
<dbReference type="Proteomes" id="UP000008743">
    <property type="component" value="Unassembled WGS sequence"/>
</dbReference>
<evidence type="ECO:0000256" key="1">
    <source>
        <dbReference type="ARBA" id="ARBA00000142"/>
    </source>
</evidence>
<evidence type="ECO:0000256" key="4">
    <source>
        <dbReference type="ARBA" id="ARBA00022679"/>
    </source>
</evidence>
<keyword evidence="5" id="KW-0949">S-adenosyl-L-methionine</keyword>
<evidence type="ECO:0000256" key="3">
    <source>
        <dbReference type="ARBA" id="ARBA00022603"/>
    </source>
</evidence>
<dbReference type="STRING" id="595528.A0A0D2WKZ4"/>
<dbReference type="EC" id="2.1.1.33" evidence="2"/>
<dbReference type="PhylomeDB" id="A0A0D2WKZ4"/>
<dbReference type="GO" id="GO:0008176">
    <property type="term" value="F:tRNA (guanine(46)-N7)-methyltransferase activity"/>
    <property type="evidence" value="ECO:0007669"/>
    <property type="project" value="UniProtKB-EC"/>
</dbReference>
<gene>
    <name evidence="7" type="ORF">CAOG_001728</name>
</gene>
<dbReference type="GO" id="GO:0043527">
    <property type="term" value="C:tRNA methyltransferase complex"/>
    <property type="evidence" value="ECO:0007669"/>
    <property type="project" value="TreeGrafter"/>
</dbReference>
<evidence type="ECO:0000313" key="8">
    <source>
        <dbReference type="Proteomes" id="UP000008743"/>
    </source>
</evidence>
<keyword evidence="4" id="KW-0808">Transferase</keyword>
<sequence>MVLARVAATARLPSVSTVPRLSRKSDDCALPPCSLLHGLATSAAAAMVGALSGSSSSTAHVRLAWQQPRRTAFIRPHVNAFTAYHMQPKPDVTAEEWAAIYPAPRQPLLVDFGCHSGRFLRSLSTSEAGQATPWNYLGLDIREEYISRAIAKAQAIAATKSRLSYRVCNTHAHLQSTLGQYPGPVAMVSFLFSDPQFKQRHRKRRMINPLFIKELVQLHRLRLHSEAQLIAQGSEHSSSQISEGGDRPLTQQKKTSTPLLILFKSDLPLVGEDLLEALAAPECAQVAQFHSVDLVPLIEHGLAQRAAAGQHPLAQFPDSPSSTSINTNPRYEFIDLNGWMDMAKINGISFDPNAVNSIGHTVSPREAIPKHMWPVLSEAVTTWSEREICTRSANQPVYARLLQLRQ</sequence>
<dbReference type="AlphaFoldDB" id="A0A0D2WKZ4"/>
<dbReference type="PROSITE" id="PS51625">
    <property type="entry name" value="SAM_MT_TRMB"/>
    <property type="match status" value="1"/>
</dbReference>
<dbReference type="Gene3D" id="3.40.50.150">
    <property type="entry name" value="Vaccinia Virus protein VP39"/>
    <property type="match status" value="1"/>
</dbReference>
<dbReference type="eggNOG" id="KOG3115">
    <property type="taxonomic scope" value="Eukaryota"/>
</dbReference>
<dbReference type="Pfam" id="PF02390">
    <property type="entry name" value="Methyltransf_4"/>
    <property type="match status" value="1"/>
</dbReference>
<proteinExistence type="predicted"/>
<dbReference type="PANTHER" id="PTHR23417">
    <property type="entry name" value="3-DEOXY-D-MANNO-OCTULOSONIC-ACID TRANSFERASE/TRNA GUANINE-N 7 - -METHYLTRANSFERASE"/>
    <property type="match status" value="1"/>
</dbReference>
<dbReference type="InParanoid" id="A0A0D2WKZ4"/>
<evidence type="ECO:0000256" key="2">
    <source>
        <dbReference type="ARBA" id="ARBA00011977"/>
    </source>
</evidence>
<evidence type="ECO:0000313" key="7">
    <source>
        <dbReference type="EMBL" id="KJE90413.1"/>
    </source>
</evidence>
<accession>A0A0D2WKZ4</accession>
<comment type="catalytic activity">
    <reaction evidence="1">
        <text>guanosine(46) in tRNA + S-adenosyl-L-methionine = N(7)-methylguanosine(46) in tRNA + S-adenosyl-L-homocysteine</text>
        <dbReference type="Rhea" id="RHEA:42708"/>
        <dbReference type="Rhea" id="RHEA-COMP:10188"/>
        <dbReference type="Rhea" id="RHEA-COMP:10189"/>
        <dbReference type="ChEBI" id="CHEBI:57856"/>
        <dbReference type="ChEBI" id="CHEBI:59789"/>
        <dbReference type="ChEBI" id="CHEBI:74269"/>
        <dbReference type="ChEBI" id="CHEBI:74480"/>
        <dbReference type="EC" id="2.1.1.33"/>
    </reaction>
</comment>
<reference evidence="8" key="1">
    <citation type="submission" date="2011-02" db="EMBL/GenBank/DDBJ databases">
        <title>The Genome Sequence of Capsaspora owczarzaki ATCC 30864.</title>
        <authorList>
            <person name="Russ C."/>
            <person name="Cuomo C."/>
            <person name="Burger G."/>
            <person name="Gray M.W."/>
            <person name="Holland P.W.H."/>
            <person name="King N."/>
            <person name="Lang F.B.F."/>
            <person name="Roger A.J."/>
            <person name="Ruiz-Trillo I."/>
            <person name="Young S.K."/>
            <person name="Zeng Q."/>
            <person name="Gargeya S."/>
            <person name="Alvarado L."/>
            <person name="Berlin A."/>
            <person name="Chapman S.B."/>
            <person name="Chen Z."/>
            <person name="Freedman E."/>
            <person name="Gellesch M."/>
            <person name="Goldberg J."/>
            <person name="Griggs A."/>
            <person name="Gujja S."/>
            <person name="Heilman E."/>
            <person name="Heiman D."/>
            <person name="Howarth C."/>
            <person name="Mehta T."/>
            <person name="Neiman D."/>
            <person name="Pearson M."/>
            <person name="Roberts A."/>
            <person name="Saif S."/>
            <person name="Shea T."/>
            <person name="Shenoy N."/>
            <person name="Sisk P."/>
            <person name="Stolte C."/>
            <person name="Sykes S."/>
            <person name="White J."/>
            <person name="Yandava C."/>
            <person name="Haas B."/>
            <person name="Nusbaum C."/>
            <person name="Birren B."/>
        </authorList>
    </citation>
    <scope>NUCLEOTIDE SEQUENCE</scope>
    <source>
        <strain evidence="8">ATCC 30864</strain>
    </source>
</reference>
<name>A0A0D2WKZ4_CAPO3</name>
<dbReference type="InterPro" id="IPR029063">
    <property type="entry name" value="SAM-dependent_MTases_sf"/>
</dbReference>
<dbReference type="OrthoDB" id="47276at2759"/>
<evidence type="ECO:0000256" key="5">
    <source>
        <dbReference type="ARBA" id="ARBA00022691"/>
    </source>
</evidence>
<dbReference type="InterPro" id="IPR003358">
    <property type="entry name" value="tRNA_(Gua-N-7)_MeTrfase_Trmb"/>
</dbReference>
<keyword evidence="8" id="KW-1185">Reference proteome</keyword>
<protein>
    <recommendedName>
        <fullName evidence="2">tRNA (guanine(46)-N(7))-methyltransferase</fullName>
        <ecNumber evidence="2">2.1.1.33</ecNumber>
    </recommendedName>
</protein>
<organism evidence="7 8">
    <name type="scientific">Capsaspora owczarzaki (strain ATCC 30864)</name>
    <dbReference type="NCBI Taxonomy" id="595528"/>
    <lineage>
        <taxon>Eukaryota</taxon>
        <taxon>Filasterea</taxon>
        <taxon>Capsaspora</taxon>
    </lineage>
</organism>
<evidence type="ECO:0000256" key="6">
    <source>
        <dbReference type="ARBA" id="ARBA00022694"/>
    </source>
</evidence>
<dbReference type="PANTHER" id="PTHR23417:SF21">
    <property type="entry name" value="TRNA (GUANINE-N(7)-)-METHYLTRANSFERASE"/>
    <property type="match status" value="1"/>
</dbReference>
<dbReference type="EMBL" id="KE346361">
    <property type="protein sequence ID" value="KJE90413.1"/>
    <property type="molecule type" value="Genomic_DNA"/>
</dbReference>
<dbReference type="RefSeq" id="XP_004364596.1">
    <property type="nucleotide sequence ID" value="XM_004364539.2"/>
</dbReference>
<keyword evidence="3" id="KW-0489">Methyltransferase</keyword>